<gene>
    <name evidence="1" type="ORF">TH4_03320</name>
</gene>
<evidence type="ECO:0000313" key="2">
    <source>
        <dbReference type="Proteomes" id="UP000094009"/>
    </source>
</evidence>
<comment type="caution">
    <text evidence="1">The sequence shown here is derived from an EMBL/GenBank/DDBJ whole genome shotgun (WGS) entry which is preliminary data.</text>
</comment>
<dbReference type="AlphaFoldDB" id="A0A853L459"/>
<accession>A0A853L459</accession>
<name>A0A853L459_9PROT</name>
<dbReference type="Proteomes" id="UP000094009">
    <property type="component" value="Unassembled WGS sequence"/>
</dbReference>
<proteinExistence type="predicted"/>
<evidence type="ECO:0000313" key="1">
    <source>
        <dbReference type="EMBL" id="OAZ12110.1"/>
    </source>
</evidence>
<dbReference type="EMBL" id="JPVZ01000001">
    <property type="protein sequence ID" value="OAZ12110.1"/>
    <property type="molecule type" value="Genomic_DNA"/>
</dbReference>
<organism evidence="1 2">
    <name type="scientific">Thalassospira tepidiphila MCCC 1A03514</name>
    <dbReference type="NCBI Taxonomy" id="1177930"/>
    <lineage>
        <taxon>Bacteria</taxon>
        <taxon>Pseudomonadati</taxon>
        <taxon>Pseudomonadota</taxon>
        <taxon>Alphaproteobacteria</taxon>
        <taxon>Rhodospirillales</taxon>
        <taxon>Thalassospiraceae</taxon>
        <taxon>Thalassospira</taxon>
    </lineage>
</organism>
<protein>
    <submittedName>
        <fullName evidence="1">Uncharacterized protein</fullName>
    </submittedName>
</protein>
<sequence>MSQTLGALIADAQEAYATAAVTYQGATIDQKVKSKPALDKAASQLVALQAKQLDEAKEVDAEDEAAMKQLRQQVNNAATLQTGLMTLVAVLTKFI</sequence>
<dbReference type="RefSeq" id="WP_063088529.1">
    <property type="nucleotide sequence ID" value="NZ_JPVZ01000001.1"/>
</dbReference>
<reference evidence="1 2" key="1">
    <citation type="submission" date="2014-07" db="EMBL/GenBank/DDBJ databases">
        <title>Draft genome sequence of Thalassospira tepidiphila 1-1B.</title>
        <authorList>
            <person name="Lai Q."/>
            <person name="Shao Z."/>
        </authorList>
    </citation>
    <scope>NUCLEOTIDE SEQUENCE [LARGE SCALE GENOMIC DNA]</scope>
    <source>
        <strain evidence="1 2">MCCC 1A03514</strain>
    </source>
</reference>